<dbReference type="GeneID" id="95774556"/>
<feature type="repeat" description="TPR" evidence="3">
    <location>
        <begin position="141"/>
        <end position="174"/>
    </location>
</feature>
<feature type="region of interest" description="Disordered" evidence="4">
    <location>
        <begin position="299"/>
        <end position="353"/>
    </location>
</feature>
<feature type="compositionally biased region" description="Pro residues" evidence="4">
    <location>
        <begin position="323"/>
        <end position="333"/>
    </location>
</feature>
<organism evidence="5 6">
    <name type="scientific">Xanthobacter autotrophicus</name>
    <dbReference type="NCBI Taxonomy" id="280"/>
    <lineage>
        <taxon>Bacteria</taxon>
        <taxon>Pseudomonadati</taxon>
        <taxon>Pseudomonadota</taxon>
        <taxon>Alphaproteobacteria</taxon>
        <taxon>Hyphomicrobiales</taxon>
        <taxon>Xanthobacteraceae</taxon>
        <taxon>Xanthobacter</taxon>
    </lineage>
</organism>
<dbReference type="OrthoDB" id="6193797at2"/>
<name>A0A6C1KEW0_XANAU</name>
<protein>
    <submittedName>
        <fullName evidence="5">Tetratricopeptide repeat protein</fullName>
    </submittedName>
</protein>
<dbReference type="Pfam" id="PF14559">
    <property type="entry name" value="TPR_19"/>
    <property type="match status" value="1"/>
</dbReference>
<dbReference type="AlphaFoldDB" id="A0A6C1KEW0"/>
<evidence type="ECO:0000313" key="6">
    <source>
        <dbReference type="Proteomes" id="UP000305131"/>
    </source>
</evidence>
<feature type="region of interest" description="Disordered" evidence="4">
    <location>
        <begin position="258"/>
        <end position="286"/>
    </location>
</feature>
<dbReference type="Gene3D" id="1.25.40.10">
    <property type="entry name" value="Tetratricopeptide repeat domain"/>
    <property type="match status" value="1"/>
</dbReference>
<evidence type="ECO:0000256" key="1">
    <source>
        <dbReference type="ARBA" id="ARBA00022737"/>
    </source>
</evidence>
<dbReference type="EMBL" id="VAUP01000028">
    <property type="protein sequence ID" value="TLX42720.1"/>
    <property type="molecule type" value="Genomic_DNA"/>
</dbReference>
<dbReference type="InterPro" id="IPR019734">
    <property type="entry name" value="TPR_rpt"/>
</dbReference>
<evidence type="ECO:0000313" key="5">
    <source>
        <dbReference type="EMBL" id="TLX42720.1"/>
    </source>
</evidence>
<sequence>MAEDERAALSRATTLHREGRLDEALEIYSRLLKARPGVFEVERLYVFAQLQAGRVKEAHAAARRAKLGHPRNPHAHVLFGATLQAEHKWERALAAFAAATKLDPGLVEARYLAGNMLANLGRNAEAVAHFDTALTLDPRAVEALVNRAKVRVRLGQSAEALADFTRLAELQPREHAHFLAKGALLHDLGRSAEAAQAAMAALQLKPDSADAHFLVGQTFRAAGDLPAARNAFRVALAADPDRPAFQLALARIERELGAAESPSVPSDPAPDAEATQQGLEPADAQHASADLDGTLAAAPADEAAPATEPAEPSPDLASAIPAAEPPAFDPSPPALDVVRSGSEPDLPPDAVHPDVESLPVAEFAAPEPDAVGREPPTPESLRLRALDALAEGRWQEGWTGLDASATSDASAQKPLPLPHWDGAEMPSLLIVTAEGELADLILFGRLLRLLADRRIPARLLAEAGHVPLLSRIDARIPVASDLAGVDVRDANLRWAPLGSLPRLMAQDPQGWPQPPYLLADPARIARWREMRPEGFAVGIAWNGDLALLSAFSALASLEGVALVSLETRGEAEAELAATRFGGQVTRLGPGWDVDGSFTDTAALIQHLDMVVTGEGPVAHLAGARARPGLVAIGPTAHWCWGREAGTTAFYPSLTLVRAAHPKDWSDVAAGLAAGVAASRSTMRSTANVATHATPVAARRQAAL</sequence>
<dbReference type="InterPro" id="IPR011990">
    <property type="entry name" value="TPR-like_helical_dom_sf"/>
</dbReference>
<dbReference type="RefSeq" id="WP_138400078.1">
    <property type="nucleotide sequence ID" value="NZ_JBAFVI010000004.1"/>
</dbReference>
<dbReference type="PROSITE" id="PS50005">
    <property type="entry name" value="TPR"/>
    <property type="match status" value="3"/>
</dbReference>
<keyword evidence="2 3" id="KW-0802">TPR repeat</keyword>
<feature type="compositionally biased region" description="Low complexity" evidence="4">
    <location>
        <begin position="258"/>
        <end position="274"/>
    </location>
</feature>
<dbReference type="PANTHER" id="PTHR44858">
    <property type="entry name" value="TETRATRICOPEPTIDE REPEAT PROTEIN 6"/>
    <property type="match status" value="1"/>
</dbReference>
<dbReference type="Pfam" id="PF13432">
    <property type="entry name" value="TPR_16"/>
    <property type="match status" value="3"/>
</dbReference>
<keyword evidence="1" id="KW-0677">Repeat</keyword>
<proteinExistence type="predicted"/>
<feature type="repeat" description="TPR" evidence="3">
    <location>
        <begin position="209"/>
        <end position="242"/>
    </location>
</feature>
<dbReference type="Proteomes" id="UP000305131">
    <property type="component" value="Unassembled WGS sequence"/>
</dbReference>
<dbReference type="SUPFAM" id="SSF53756">
    <property type="entry name" value="UDP-Glycosyltransferase/glycogen phosphorylase"/>
    <property type="match status" value="1"/>
</dbReference>
<dbReference type="InterPro" id="IPR050498">
    <property type="entry name" value="Ycf3"/>
</dbReference>
<accession>A0A6C1KEW0</accession>
<gene>
    <name evidence="5" type="ORF">FBQ73_13930</name>
</gene>
<dbReference type="PANTHER" id="PTHR44858:SF1">
    <property type="entry name" value="UDP-N-ACETYLGLUCOSAMINE--PEPTIDE N-ACETYLGLUCOSAMINYLTRANSFERASE SPINDLY-RELATED"/>
    <property type="match status" value="1"/>
</dbReference>
<feature type="compositionally biased region" description="Low complexity" evidence="4">
    <location>
        <begin position="299"/>
        <end position="314"/>
    </location>
</feature>
<dbReference type="Gene3D" id="3.40.50.2000">
    <property type="entry name" value="Glycogen Phosphorylase B"/>
    <property type="match status" value="1"/>
</dbReference>
<dbReference type="SUPFAM" id="SSF48452">
    <property type="entry name" value="TPR-like"/>
    <property type="match status" value="1"/>
</dbReference>
<feature type="repeat" description="TPR" evidence="3">
    <location>
        <begin position="107"/>
        <end position="140"/>
    </location>
</feature>
<reference evidence="5 6" key="1">
    <citation type="submission" date="2019-05" db="EMBL/GenBank/DDBJ databases">
        <authorList>
            <person name="Zhou X."/>
        </authorList>
    </citation>
    <scope>NUCLEOTIDE SEQUENCE [LARGE SCALE GENOMIC DNA]</scope>
    <source>
        <strain evidence="5 6">DSM 432</strain>
    </source>
</reference>
<evidence type="ECO:0000256" key="3">
    <source>
        <dbReference type="PROSITE-ProRule" id="PRU00339"/>
    </source>
</evidence>
<evidence type="ECO:0000256" key="4">
    <source>
        <dbReference type="SAM" id="MobiDB-lite"/>
    </source>
</evidence>
<comment type="caution">
    <text evidence="5">The sequence shown here is derived from an EMBL/GenBank/DDBJ whole genome shotgun (WGS) entry which is preliminary data.</text>
</comment>
<evidence type="ECO:0000256" key="2">
    <source>
        <dbReference type="ARBA" id="ARBA00022803"/>
    </source>
</evidence>
<dbReference type="SMART" id="SM00028">
    <property type="entry name" value="TPR"/>
    <property type="match status" value="6"/>
</dbReference>